<dbReference type="GO" id="GO:0005509">
    <property type="term" value="F:calcium ion binding"/>
    <property type="evidence" value="ECO:0007669"/>
    <property type="project" value="InterPro"/>
</dbReference>
<dbReference type="Pfam" id="PF00664">
    <property type="entry name" value="ABC_membrane"/>
    <property type="match status" value="1"/>
</dbReference>
<dbReference type="GO" id="GO:0005886">
    <property type="term" value="C:plasma membrane"/>
    <property type="evidence" value="ECO:0007669"/>
    <property type="project" value="UniProtKB-SubCell"/>
</dbReference>
<evidence type="ECO:0000313" key="13">
    <source>
        <dbReference type="EMBL" id="CRX38433.1"/>
    </source>
</evidence>
<evidence type="ECO:0000256" key="2">
    <source>
        <dbReference type="ARBA" id="ARBA00022448"/>
    </source>
</evidence>
<accession>A0A0H5DQQ3</accession>
<evidence type="ECO:0000313" key="14">
    <source>
        <dbReference type="Proteomes" id="UP000220251"/>
    </source>
</evidence>
<dbReference type="OrthoDB" id="9771903at2"/>
<sequence>MKQLFFTAFSTARQRLLVAISVFFMIFLTISSQLEVVSLGIIARKGPDFFEIFSQSGGKKAPAEVVTKVQFEQRWQEIDSDGKGSITKEDVERYLKKENKGDIISKILSYLPLPDNLSSNILFLAGLISVVALFKAVTLFGYRYTTKLAAIETSRLLRERFFSHIQTLPMSFYQKHNIATLSNRAVGDAYVIAEATNSLITNYLQTPLTIVSTFILCFATSWQLSSFIFIGMPLIAVPIYLLTRKVKKVSYQILKRQELFSSILIDFISGIQTVKMFSMEDFSKRKYTEQNDALAELEKKSARYDLSTRPIVHTIGMLFLSATILMGLYVQEMSVPEILIFCGFLYLFYEPVKKFAEENSRIQRGVAAAERLFEIIQEKPVIEDSFGAKTLSEFKESIVFKDVWFKYRDTDWVLKGLNFEVKKGQMVAIVGPTGAGKSTIVQLLTRLYDVTQGSILIDGHPLGEYTQKSLRETISVVPQKPFLFIDTVESNIAVGRGHDIKDVVMSAKKAQADEFIARLPDGYQTMLSEAGKDLSGGQQQRITIARALLKNAPVIVMDEATSSLDMISEHKIKEALKTLRGTVTEIVIAHRLSTIEDADCIIYMDEGHVIAKGTKEELLQTCEPFRAMWNMMTKRQTEVAVQ</sequence>
<dbReference type="PROSITE" id="PS50893">
    <property type="entry name" value="ABC_TRANSPORTER_2"/>
    <property type="match status" value="1"/>
</dbReference>
<keyword evidence="8 9" id="KW-0472">Membrane</keyword>
<comment type="subcellular location">
    <subcellularLocation>
        <location evidence="1">Cell membrane</location>
        <topology evidence="1">Multi-pass membrane protein</topology>
    </subcellularLocation>
</comment>
<evidence type="ECO:0000256" key="3">
    <source>
        <dbReference type="ARBA" id="ARBA00022475"/>
    </source>
</evidence>
<dbReference type="InterPro" id="IPR002048">
    <property type="entry name" value="EF_hand_dom"/>
</dbReference>
<organism evidence="13 14">
    <name type="scientific">Estrella lausannensis</name>
    <dbReference type="NCBI Taxonomy" id="483423"/>
    <lineage>
        <taxon>Bacteria</taxon>
        <taxon>Pseudomonadati</taxon>
        <taxon>Chlamydiota</taxon>
        <taxon>Chlamydiia</taxon>
        <taxon>Parachlamydiales</taxon>
        <taxon>Candidatus Criblamydiaceae</taxon>
        <taxon>Estrella</taxon>
    </lineage>
</organism>
<dbReference type="SUPFAM" id="SSF52540">
    <property type="entry name" value="P-loop containing nucleoside triphosphate hydrolases"/>
    <property type="match status" value="1"/>
</dbReference>
<dbReference type="AlphaFoldDB" id="A0A0H5DQQ3"/>
<dbReference type="PANTHER" id="PTHR43394">
    <property type="entry name" value="ATP-DEPENDENT PERMEASE MDL1, MITOCHONDRIAL"/>
    <property type="match status" value="1"/>
</dbReference>
<dbReference type="PROSITE" id="PS00211">
    <property type="entry name" value="ABC_TRANSPORTER_1"/>
    <property type="match status" value="1"/>
</dbReference>
<dbReference type="SMART" id="SM00382">
    <property type="entry name" value="AAA"/>
    <property type="match status" value="1"/>
</dbReference>
<keyword evidence="14" id="KW-1185">Reference proteome</keyword>
<dbReference type="SUPFAM" id="SSF90123">
    <property type="entry name" value="ABC transporter transmembrane region"/>
    <property type="match status" value="1"/>
</dbReference>
<keyword evidence="3" id="KW-1003">Cell membrane</keyword>
<dbReference type="Gene3D" id="1.20.1560.10">
    <property type="entry name" value="ABC transporter type 1, transmembrane domain"/>
    <property type="match status" value="1"/>
</dbReference>
<feature type="transmembrane region" description="Helical" evidence="9">
    <location>
        <begin position="121"/>
        <end position="142"/>
    </location>
</feature>
<feature type="transmembrane region" description="Helical" evidence="9">
    <location>
        <begin position="16"/>
        <end position="43"/>
    </location>
</feature>
<dbReference type="InterPro" id="IPR017871">
    <property type="entry name" value="ABC_transporter-like_CS"/>
</dbReference>
<gene>
    <name evidence="13" type="primary">msbA</name>
    <name evidence="13" type="ORF">ELAC_1089</name>
</gene>
<evidence type="ECO:0000256" key="8">
    <source>
        <dbReference type="ARBA" id="ARBA00023136"/>
    </source>
</evidence>
<dbReference type="InterPro" id="IPR039421">
    <property type="entry name" value="Type_1_exporter"/>
</dbReference>
<feature type="transmembrane region" description="Helical" evidence="9">
    <location>
        <begin position="214"/>
        <end position="239"/>
    </location>
</feature>
<evidence type="ECO:0000256" key="1">
    <source>
        <dbReference type="ARBA" id="ARBA00004651"/>
    </source>
</evidence>
<evidence type="ECO:0000259" key="11">
    <source>
        <dbReference type="PROSITE" id="PS50893"/>
    </source>
</evidence>
<proteinExistence type="predicted"/>
<protein>
    <submittedName>
        <fullName evidence="13">Transport ATP binding protein</fullName>
    </submittedName>
</protein>
<dbReference type="Proteomes" id="UP000220251">
    <property type="component" value="Unassembled WGS sequence"/>
</dbReference>
<dbReference type="FunFam" id="3.40.50.300:FF:000221">
    <property type="entry name" value="Multidrug ABC transporter ATP-binding protein"/>
    <property type="match status" value="1"/>
</dbReference>
<dbReference type="InterPro" id="IPR027417">
    <property type="entry name" value="P-loop_NTPase"/>
</dbReference>
<feature type="domain" description="ABC transmembrane type-1" evidence="12">
    <location>
        <begin position="101"/>
        <end position="364"/>
    </location>
</feature>
<keyword evidence="4 9" id="KW-0812">Transmembrane</keyword>
<keyword evidence="6" id="KW-0067">ATP-binding</keyword>
<keyword evidence="5" id="KW-0547">Nucleotide-binding</keyword>
<evidence type="ECO:0000256" key="9">
    <source>
        <dbReference type="SAM" id="Phobius"/>
    </source>
</evidence>
<keyword evidence="2" id="KW-0813">Transport</keyword>
<evidence type="ECO:0000256" key="7">
    <source>
        <dbReference type="ARBA" id="ARBA00022989"/>
    </source>
</evidence>
<dbReference type="InterPro" id="IPR003593">
    <property type="entry name" value="AAA+_ATPase"/>
</dbReference>
<dbReference type="PROSITE" id="PS50929">
    <property type="entry name" value="ABC_TM1F"/>
    <property type="match status" value="1"/>
</dbReference>
<dbReference type="Pfam" id="PF00005">
    <property type="entry name" value="ABC_tran"/>
    <property type="match status" value="1"/>
</dbReference>
<dbReference type="EMBL" id="CWGJ01000012">
    <property type="protein sequence ID" value="CRX38433.1"/>
    <property type="molecule type" value="Genomic_DNA"/>
</dbReference>
<evidence type="ECO:0000259" key="10">
    <source>
        <dbReference type="PROSITE" id="PS50222"/>
    </source>
</evidence>
<dbReference type="CDD" id="cd18552">
    <property type="entry name" value="ABC_6TM_MsbA_like"/>
    <property type="match status" value="1"/>
</dbReference>
<evidence type="ECO:0000256" key="6">
    <source>
        <dbReference type="ARBA" id="ARBA00022840"/>
    </source>
</evidence>
<evidence type="ECO:0000256" key="5">
    <source>
        <dbReference type="ARBA" id="ARBA00022741"/>
    </source>
</evidence>
<feature type="transmembrane region" description="Helical" evidence="9">
    <location>
        <begin position="310"/>
        <end position="329"/>
    </location>
</feature>
<dbReference type="GO" id="GO:0015421">
    <property type="term" value="F:ABC-type oligopeptide transporter activity"/>
    <property type="evidence" value="ECO:0007669"/>
    <property type="project" value="TreeGrafter"/>
</dbReference>
<dbReference type="PANTHER" id="PTHR43394:SF1">
    <property type="entry name" value="ATP-BINDING CASSETTE SUB-FAMILY B MEMBER 10, MITOCHONDRIAL"/>
    <property type="match status" value="1"/>
</dbReference>
<reference evidence="14" key="1">
    <citation type="submission" date="2015-06" db="EMBL/GenBank/DDBJ databases">
        <authorList>
            <person name="Bertelli C."/>
        </authorList>
    </citation>
    <scope>NUCLEOTIDE SEQUENCE [LARGE SCALE GENOMIC DNA]</scope>
    <source>
        <strain evidence="14">CRIB-30</strain>
    </source>
</reference>
<dbReference type="Gene3D" id="3.40.50.300">
    <property type="entry name" value="P-loop containing nucleotide triphosphate hydrolases"/>
    <property type="match status" value="1"/>
</dbReference>
<dbReference type="InterPro" id="IPR011527">
    <property type="entry name" value="ABC1_TM_dom"/>
</dbReference>
<evidence type="ECO:0000259" key="12">
    <source>
        <dbReference type="PROSITE" id="PS50929"/>
    </source>
</evidence>
<dbReference type="RefSeq" id="WP_098038293.1">
    <property type="nucleotide sequence ID" value="NZ_CWGJ01000012.1"/>
</dbReference>
<name>A0A0H5DQQ3_9BACT</name>
<keyword evidence="7 9" id="KW-1133">Transmembrane helix</keyword>
<dbReference type="GO" id="GO:0016887">
    <property type="term" value="F:ATP hydrolysis activity"/>
    <property type="evidence" value="ECO:0007669"/>
    <property type="project" value="InterPro"/>
</dbReference>
<dbReference type="InterPro" id="IPR003439">
    <property type="entry name" value="ABC_transporter-like_ATP-bd"/>
</dbReference>
<dbReference type="PROSITE" id="PS50222">
    <property type="entry name" value="EF_HAND_2"/>
    <property type="match status" value="1"/>
</dbReference>
<dbReference type="InterPro" id="IPR036640">
    <property type="entry name" value="ABC1_TM_sf"/>
</dbReference>
<evidence type="ECO:0000256" key="4">
    <source>
        <dbReference type="ARBA" id="ARBA00022692"/>
    </source>
</evidence>
<feature type="domain" description="EF-hand" evidence="10">
    <location>
        <begin position="66"/>
        <end position="101"/>
    </location>
</feature>
<feature type="domain" description="ABC transporter" evidence="11">
    <location>
        <begin position="398"/>
        <end position="631"/>
    </location>
</feature>
<dbReference type="GO" id="GO:0005524">
    <property type="term" value="F:ATP binding"/>
    <property type="evidence" value="ECO:0007669"/>
    <property type="project" value="UniProtKB-KW"/>
</dbReference>